<dbReference type="InterPro" id="IPR036412">
    <property type="entry name" value="HAD-like_sf"/>
</dbReference>
<dbReference type="GO" id="GO:0016787">
    <property type="term" value="F:hydrolase activity"/>
    <property type="evidence" value="ECO:0007669"/>
    <property type="project" value="UniProtKB-KW"/>
</dbReference>
<reference evidence="1" key="2">
    <citation type="submission" date="2023-05" db="EMBL/GenBank/DDBJ databases">
        <authorList>
            <consortium name="Lawrence Berkeley National Laboratory"/>
            <person name="Steindorff A."/>
            <person name="Hensen N."/>
            <person name="Bonometti L."/>
            <person name="Westerberg I."/>
            <person name="Brannstrom I.O."/>
            <person name="Guillou S."/>
            <person name="Cros-Aarteil S."/>
            <person name="Calhoun S."/>
            <person name="Haridas S."/>
            <person name="Kuo A."/>
            <person name="Mondo S."/>
            <person name="Pangilinan J."/>
            <person name="Riley R."/>
            <person name="Labutti K."/>
            <person name="Andreopoulos B."/>
            <person name="Lipzen A."/>
            <person name="Chen C."/>
            <person name="Yanf M."/>
            <person name="Daum C."/>
            <person name="Ng V."/>
            <person name="Clum A."/>
            <person name="Ohm R."/>
            <person name="Martin F."/>
            <person name="Silar P."/>
            <person name="Natvig D."/>
            <person name="Lalanne C."/>
            <person name="Gautier V."/>
            <person name="Ament-Velasquez S.L."/>
            <person name="Kruys A."/>
            <person name="Hutchinson M.I."/>
            <person name="Powell A.J."/>
            <person name="Barry K."/>
            <person name="Miller A.N."/>
            <person name="Grigoriev I.V."/>
            <person name="Debuchy R."/>
            <person name="Gladieux P."/>
            <person name="Thoren M.H."/>
            <person name="Johannesson H."/>
        </authorList>
    </citation>
    <scope>NUCLEOTIDE SEQUENCE</scope>
    <source>
        <strain evidence="1">CBS 990.96</strain>
    </source>
</reference>
<keyword evidence="1" id="KW-0378">Hydrolase</keyword>
<dbReference type="Gene3D" id="3.40.50.1000">
    <property type="entry name" value="HAD superfamily/HAD-like"/>
    <property type="match status" value="1"/>
</dbReference>
<dbReference type="EMBL" id="MU865395">
    <property type="protein sequence ID" value="KAK4224348.1"/>
    <property type="molecule type" value="Genomic_DNA"/>
</dbReference>
<dbReference type="AlphaFoldDB" id="A0AAN7BJD7"/>
<dbReference type="InterPro" id="IPR023214">
    <property type="entry name" value="HAD_sf"/>
</dbReference>
<protein>
    <submittedName>
        <fullName evidence="1">Haloacid dehalogenase-like hydrolase-domain-containing protein</fullName>
    </submittedName>
</protein>
<reference evidence="1" key="1">
    <citation type="journal article" date="2023" name="Mol. Phylogenet. Evol.">
        <title>Genome-scale phylogeny and comparative genomics of the fungal order Sordariales.</title>
        <authorList>
            <person name="Hensen N."/>
            <person name="Bonometti L."/>
            <person name="Westerberg I."/>
            <person name="Brannstrom I.O."/>
            <person name="Guillou S."/>
            <person name="Cros-Aarteil S."/>
            <person name="Calhoun S."/>
            <person name="Haridas S."/>
            <person name="Kuo A."/>
            <person name="Mondo S."/>
            <person name="Pangilinan J."/>
            <person name="Riley R."/>
            <person name="LaButti K."/>
            <person name="Andreopoulos B."/>
            <person name="Lipzen A."/>
            <person name="Chen C."/>
            <person name="Yan M."/>
            <person name="Daum C."/>
            <person name="Ng V."/>
            <person name="Clum A."/>
            <person name="Steindorff A."/>
            <person name="Ohm R.A."/>
            <person name="Martin F."/>
            <person name="Silar P."/>
            <person name="Natvig D.O."/>
            <person name="Lalanne C."/>
            <person name="Gautier V."/>
            <person name="Ament-Velasquez S.L."/>
            <person name="Kruys A."/>
            <person name="Hutchinson M.I."/>
            <person name="Powell A.J."/>
            <person name="Barry K."/>
            <person name="Miller A.N."/>
            <person name="Grigoriev I.V."/>
            <person name="Debuchy R."/>
            <person name="Gladieux P."/>
            <person name="Hiltunen Thoren M."/>
            <person name="Johannesson H."/>
        </authorList>
    </citation>
    <scope>NUCLEOTIDE SEQUENCE</scope>
    <source>
        <strain evidence="1">CBS 990.96</strain>
    </source>
</reference>
<dbReference type="PANTHER" id="PTHR43611:SF3">
    <property type="entry name" value="FLAVIN MONONUCLEOTIDE HYDROLASE 1, CHLOROPLATIC"/>
    <property type="match status" value="1"/>
</dbReference>
<dbReference type="Gene3D" id="1.10.150.240">
    <property type="entry name" value="Putative phosphatase, domain 2"/>
    <property type="match status" value="1"/>
</dbReference>
<accession>A0AAN7BJD7</accession>
<organism evidence="1 2">
    <name type="scientific">Podospora fimiseda</name>
    <dbReference type="NCBI Taxonomy" id="252190"/>
    <lineage>
        <taxon>Eukaryota</taxon>
        <taxon>Fungi</taxon>
        <taxon>Dikarya</taxon>
        <taxon>Ascomycota</taxon>
        <taxon>Pezizomycotina</taxon>
        <taxon>Sordariomycetes</taxon>
        <taxon>Sordariomycetidae</taxon>
        <taxon>Sordariales</taxon>
        <taxon>Podosporaceae</taxon>
        <taxon>Podospora</taxon>
    </lineage>
</organism>
<dbReference type="Proteomes" id="UP001301958">
    <property type="component" value="Unassembled WGS sequence"/>
</dbReference>
<gene>
    <name evidence="1" type="ORF">QBC38DRAFT_371221</name>
</gene>
<sequence length="545" mass="61638">MAPTEYDAIIFDLGVFFDWDSSATTTLPPKIMQEMMASNQWHNLEKNIISADEAYTSLAKYFSVEPLAVSQALDQAQSTLRVNQEGLRLIQDLIEAKRISLGRLKVYAMSNIAQKHFNIVQNNSLFQWSVFDRIFTSSEAGMRKPDLCFYRHVIKETACKPSRTLYFDDKTENICAGRLLGLRGEIVHRDQRRRAFNIVRHLLLDDTSSRAERFLRANAGKLDSVILMPGEDIVLKDNFAQLLIWGLTGMEDIVYLIWPDGTVQGDLQQPVLAKSKESTYSILSTDSPSAPDQHQDSVKNGLWCYFAQKPILTHNDYPADIDTTSVAYLNIPTTYHSYHRLANPALVAEAILANRNADDHWETYLDSDRHGRINPEACVSALRFINKYAAAGLIPGILSLDVEDKRVAKTRDLIVAGLANRAILYGDRFYPLPEPFLYWVSMLFCECKDSSPKLHADLGKHLEQALMERLHIPLNALALAMRVRACQLIGMKKELVQPDLDNLLAMQEEDGGWPAGFFCSYGRIQSQQIGSRGYATALVWRILKD</sequence>
<proteinExistence type="predicted"/>
<dbReference type="InterPro" id="IPR023198">
    <property type="entry name" value="PGP-like_dom2"/>
</dbReference>
<evidence type="ECO:0000313" key="2">
    <source>
        <dbReference type="Proteomes" id="UP001301958"/>
    </source>
</evidence>
<keyword evidence="2" id="KW-1185">Reference proteome</keyword>
<dbReference type="PANTHER" id="PTHR43611">
    <property type="entry name" value="ALPHA-D-GLUCOSE 1-PHOSPHATE PHOSPHATASE"/>
    <property type="match status" value="1"/>
</dbReference>
<comment type="caution">
    <text evidence="1">The sequence shown here is derived from an EMBL/GenBank/DDBJ whole genome shotgun (WGS) entry which is preliminary data.</text>
</comment>
<evidence type="ECO:0000313" key="1">
    <source>
        <dbReference type="EMBL" id="KAK4224348.1"/>
    </source>
</evidence>
<name>A0AAN7BJD7_9PEZI</name>
<dbReference type="SUPFAM" id="SSF56784">
    <property type="entry name" value="HAD-like"/>
    <property type="match status" value="1"/>
</dbReference>